<evidence type="ECO:0000256" key="2">
    <source>
        <dbReference type="SAM" id="SignalP"/>
    </source>
</evidence>
<organism evidence="3 4">
    <name type="scientific">Helicobacter aurati</name>
    <dbReference type="NCBI Taxonomy" id="137778"/>
    <lineage>
        <taxon>Bacteria</taxon>
        <taxon>Pseudomonadati</taxon>
        <taxon>Campylobacterota</taxon>
        <taxon>Epsilonproteobacteria</taxon>
        <taxon>Campylobacterales</taxon>
        <taxon>Helicobacteraceae</taxon>
        <taxon>Helicobacter</taxon>
    </lineage>
</organism>
<sequence>MRVLNFVMCVGLLPHAIVLANQNHTNHSTKDNNQEKAQSALPNTHKKVQIRGNTLVITDSSCQADEKHSTFSSVKISKPAAQHECE</sequence>
<evidence type="ECO:0000313" key="4">
    <source>
        <dbReference type="Proteomes" id="UP000256424"/>
    </source>
</evidence>
<feature type="region of interest" description="Disordered" evidence="1">
    <location>
        <begin position="24"/>
        <end position="45"/>
    </location>
</feature>
<keyword evidence="4" id="KW-1185">Reference proteome</keyword>
<evidence type="ECO:0000313" key="3">
    <source>
        <dbReference type="EMBL" id="RDU72940.1"/>
    </source>
</evidence>
<name>A0A3D8J6N3_9HELI</name>
<protein>
    <submittedName>
        <fullName evidence="3">Uncharacterized protein</fullName>
    </submittedName>
</protein>
<dbReference type="Proteomes" id="UP000256424">
    <property type="component" value="Unassembled WGS sequence"/>
</dbReference>
<accession>A0A3D8J6N3</accession>
<gene>
    <name evidence="3" type="ORF">CQA66_03420</name>
</gene>
<reference evidence="3 4" key="1">
    <citation type="submission" date="2018-04" db="EMBL/GenBank/DDBJ databases">
        <title>Novel Campyloabacter and Helicobacter Species and Strains.</title>
        <authorList>
            <person name="Mannion A.J."/>
            <person name="Shen Z."/>
            <person name="Fox J.G."/>
        </authorList>
    </citation>
    <scope>NUCLEOTIDE SEQUENCE [LARGE SCALE GENOMIC DNA]</scope>
    <source>
        <strain evidence="3 4">MIT 97-5075</strain>
    </source>
</reference>
<feature type="signal peptide" evidence="2">
    <location>
        <begin position="1"/>
        <end position="20"/>
    </location>
</feature>
<dbReference type="EMBL" id="NXLW01000004">
    <property type="protein sequence ID" value="RDU72940.1"/>
    <property type="molecule type" value="Genomic_DNA"/>
</dbReference>
<proteinExistence type="predicted"/>
<keyword evidence="2" id="KW-0732">Signal</keyword>
<evidence type="ECO:0000256" key="1">
    <source>
        <dbReference type="SAM" id="MobiDB-lite"/>
    </source>
</evidence>
<feature type="chain" id="PRO_5017668759" evidence="2">
    <location>
        <begin position="21"/>
        <end position="86"/>
    </location>
</feature>
<comment type="caution">
    <text evidence="3">The sequence shown here is derived from an EMBL/GenBank/DDBJ whole genome shotgun (WGS) entry which is preliminary data.</text>
</comment>
<dbReference type="RefSeq" id="WP_104763087.1">
    <property type="nucleotide sequence ID" value="NZ_FZPM01000013.1"/>
</dbReference>
<dbReference type="AlphaFoldDB" id="A0A3D8J6N3"/>